<feature type="transmembrane region" description="Helical" evidence="6">
    <location>
        <begin position="238"/>
        <end position="255"/>
    </location>
</feature>
<gene>
    <name evidence="7" type="ORF">dnl_21000</name>
</gene>
<dbReference type="InterPro" id="IPR019734">
    <property type="entry name" value="TPR_rpt"/>
</dbReference>
<evidence type="ECO:0000256" key="1">
    <source>
        <dbReference type="ARBA" id="ARBA00022737"/>
    </source>
</evidence>
<proteinExistence type="predicted"/>
<dbReference type="SMART" id="SM00028">
    <property type="entry name" value="TPR"/>
    <property type="match status" value="3"/>
</dbReference>
<organism evidence="7 8">
    <name type="scientific">Desulfonema limicola</name>
    <dbReference type="NCBI Taxonomy" id="45656"/>
    <lineage>
        <taxon>Bacteria</taxon>
        <taxon>Pseudomonadati</taxon>
        <taxon>Thermodesulfobacteriota</taxon>
        <taxon>Desulfobacteria</taxon>
        <taxon>Desulfobacterales</taxon>
        <taxon>Desulfococcaceae</taxon>
        <taxon>Desulfonema</taxon>
    </lineage>
</organism>
<feature type="repeat" description="ANK" evidence="3">
    <location>
        <begin position="108"/>
        <end position="140"/>
    </location>
</feature>
<dbReference type="PROSITE" id="PS50088">
    <property type="entry name" value="ANK_REPEAT"/>
    <property type="match status" value="2"/>
</dbReference>
<dbReference type="InterPro" id="IPR036770">
    <property type="entry name" value="Ankyrin_rpt-contain_sf"/>
</dbReference>
<dbReference type="Proteomes" id="UP000663720">
    <property type="component" value="Chromosome"/>
</dbReference>
<protein>
    <submittedName>
        <fullName evidence="7">Ankyrin and tetratricopeptide repeat-containing protein</fullName>
    </submittedName>
</protein>
<dbReference type="PANTHER" id="PTHR46224:SF64">
    <property type="entry name" value="IQ MOTIF AND ANKYRIN REPEAT DOMAIN-CONTAINING PROTEIN 1"/>
    <property type="match status" value="1"/>
</dbReference>
<keyword evidence="6" id="KW-0472">Membrane</keyword>
<evidence type="ECO:0000256" key="4">
    <source>
        <dbReference type="PROSITE-ProRule" id="PRU00339"/>
    </source>
</evidence>
<dbReference type="InterPro" id="IPR051616">
    <property type="entry name" value="Cul2-RING_E3_ligase_SR"/>
</dbReference>
<evidence type="ECO:0000256" key="6">
    <source>
        <dbReference type="SAM" id="Phobius"/>
    </source>
</evidence>
<dbReference type="PANTHER" id="PTHR46224">
    <property type="entry name" value="ANKYRIN REPEAT FAMILY PROTEIN"/>
    <property type="match status" value="1"/>
</dbReference>
<evidence type="ECO:0000313" key="7">
    <source>
        <dbReference type="EMBL" id="QTA79818.1"/>
    </source>
</evidence>
<dbReference type="InterPro" id="IPR011990">
    <property type="entry name" value="TPR-like_helical_dom_sf"/>
</dbReference>
<name>A0A975B6R1_9BACT</name>
<keyword evidence="6" id="KW-1133">Transmembrane helix</keyword>
<reference evidence="7" key="1">
    <citation type="journal article" date="2021" name="Microb. Physiol.">
        <title>Proteogenomic Insights into the Physiology of Marine, Sulfate-Reducing, Filamentous Desulfonema limicola and Desulfonema magnum.</title>
        <authorList>
            <person name="Schnaars V."/>
            <person name="Wohlbrand L."/>
            <person name="Scheve S."/>
            <person name="Hinrichs C."/>
            <person name="Reinhardt R."/>
            <person name="Rabus R."/>
        </authorList>
    </citation>
    <scope>NUCLEOTIDE SEQUENCE</scope>
    <source>
        <strain evidence="7">5ac10</strain>
    </source>
</reference>
<dbReference type="PROSITE" id="PS50293">
    <property type="entry name" value="TPR_REGION"/>
    <property type="match status" value="2"/>
</dbReference>
<dbReference type="RefSeq" id="WP_207691523.1">
    <property type="nucleotide sequence ID" value="NZ_CP061799.1"/>
</dbReference>
<dbReference type="InterPro" id="IPR002110">
    <property type="entry name" value="Ankyrin_rpt"/>
</dbReference>
<dbReference type="PROSITE" id="PS50005">
    <property type="entry name" value="TPR"/>
    <property type="match status" value="2"/>
</dbReference>
<feature type="transmembrane region" description="Helical" evidence="6">
    <location>
        <begin position="215"/>
        <end position="232"/>
    </location>
</feature>
<feature type="compositionally biased region" description="Basic and acidic residues" evidence="5">
    <location>
        <begin position="293"/>
        <end position="319"/>
    </location>
</feature>
<evidence type="ECO:0000256" key="2">
    <source>
        <dbReference type="ARBA" id="ARBA00022803"/>
    </source>
</evidence>
<dbReference type="SUPFAM" id="SSF48403">
    <property type="entry name" value="Ankyrin repeat"/>
    <property type="match status" value="1"/>
</dbReference>
<feature type="repeat" description="TPR" evidence="4">
    <location>
        <begin position="399"/>
        <end position="432"/>
    </location>
</feature>
<dbReference type="Gene3D" id="1.25.40.20">
    <property type="entry name" value="Ankyrin repeat-containing domain"/>
    <property type="match status" value="1"/>
</dbReference>
<keyword evidence="2 4" id="KW-0802">TPR repeat</keyword>
<evidence type="ECO:0000313" key="8">
    <source>
        <dbReference type="Proteomes" id="UP000663720"/>
    </source>
</evidence>
<keyword evidence="6" id="KW-0812">Transmembrane</keyword>
<dbReference type="SUPFAM" id="SSF48452">
    <property type="entry name" value="TPR-like"/>
    <property type="match status" value="1"/>
</dbReference>
<dbReference type="Gene3D" id="1.25.40.10">
    <property type="entry name" value="Tetratricopeptide repeat domain"/>
    <property type="match status" value="2"/>
</dbReference>
<evidence type="ECO:0000256" key="5">
    <source>
        <dbReference type="SAM" id="MobiDB-lite"/>
    </source>
</evidence>
<sequence length="557" mass="63486">MNIELYYSATEIEAIKAKAKEEAEKYLKQIYYKELKDNGGDKAKAKITAQAKARIKYQKVYDTELINLKKLKEKELIHNFMSLAIAGNEEALNTLLKAGLDIDVRGKDGETALMVASASSNVNNMVFLIENGADIHARTINETTTLMYAVTSGNIDAVKLLIEKGVDVDAENDDGNTALDFIELANFESNEIKNDIASLLLGKTITDKGTEKSKISMMGCLIPQVIIGIIIFQFINPNLNNIILVTGCAFILLLMRNSIIDKVFKVIIVFIVAWYLIMPKPPEQVETANQSPKHTETEAFKENKEKTDDSKKPNKEKQQTNEIKVISNNPDAEALIKIGNNFSKQNKYDEALKFYSEASILDPDNYYIYHLMGSECINTGNYKRGITYLNKSLSFKKTDKGYFSRALCLKNTGKYKKAILDYTKAIELNPNNVLSYIGRGETYIRFGGIWREALKDLEKGESIKKELYPEDKIYQYLIDRLKQLIRLHTKLNILCDKEKRLFLDILWKYYTNKIPINYVDDAKVSLVDCSEKWGFTTEEALEYVRFVNSDFTARNLR</sequence>
<dbReference type="Pfam" id="PF07719">
    <property type="entry name" value="TPR_2"/>
    <property type="match status" value="1"/>
</dbReference>
<dbReference type="Pfam" id="PF00515">
    <property type="entry name" value="TPR_1"/>
    <property type="match status" value="1"/>
</dbReference>
<dbReference type="PROSITE" id="PS50297">
    <property type="entry name" value="ANK_REP_REGION"/>
    <property type="match status" value="2"/>
</dbReference>
<dbReference type="Pfam" id="PF12796">
    <property type="entry name" value="Ank_2"/>
    <property type="match status" value="1"/>
</dbReference>
<feature type="repeat" description="ANK" evidence="3">
    <location>
        <begin position="141"/>
        <end position="173"/>
    </location>
</feature>
<dbReference type="AlphaFoldDB" id="A0A975B6R1"/>
<keyword evidence="1" id="KW-0677">Repeat</keyword>
<dbReference type="SMART" id="SM00248">
    <property type="entry name" value="ANK"/>
    <property type="match status" value="3"/>
</dbReference>
<feature type="transmembrane region" description="Helical" evidence="6">
    <location>
        <begin position="262"/>
        <end position="278"/>
    </location>
</feature>
<dbReference type="Pfam" id="PF13181">
    <property type="entry name" value="TPR_8"/>
    <property type="match status" value="1"/>
</dbReference>
<dbReference type="InterPro" id="IPR013105">
    <property type="entry name" value="TPR_2"/>
</dbReference>
<keyword evidence="3" id="KW-0040">ANK repeat</keyword>
<dbReference type="KEGG" id="dli:dnl_21000"/>
<keyword evidence="8" id="KW-1185">Reference proteome</keyword>
<dbReference type="EMBL" id="CP061799">
    <property type="protein sequence ID" value="QTA79818.1"/>
    <property type="molecule type" value="Genomic_DNA"/>
</dbReference>
<feature type="region of interest" description="Disordered" evidence="5">
    <location>
        <begin position="285"/>
        <end position="321"/>
    </location>
</feature>
<accession>A0A975B6R1</accession>
<feature type="repeat" description="TPR" evidence="4">
    <location>
        <begin position="332"/>
        <end position="365"/>
    </location>
</feature>
<evidence type="ECO:0000256" key="3">
    <source>
        <dbReference type="PROSITE-ProRule" id="PRU00023"/>
    </source>
</evidence>